<proteinExistence type="predicted"/>
<accession>A0A5D3AXC1</accession>
<dbReference type="EMBL" id="NIDF01000059">
    <property type="protein sequence ID" value="TYJ54496.1"/>
    <property type="molecule type" value="Genomic_DNA"/>
</dbReference>
<evidence type="ECO:0000313" key="3">
    <source>
        <dbReference type="Proteomes" id="UP000322245"/>
    </source>
</evidence>
<feature type="region of interest" description="Disordered" evidence="1">
    <location>
        <begin position="349"/>
        <end position="368"/>
    </location>
</feature>
<keyword evidence="3" id="KW-1185">Reference proteome</keyword>
<evidence type="ECO:0000313" key="2">
    <source>
        <dbReference type="EMBL" id="TYJ54496.1"/>
    </source>
</evidence>
<protein>
    <submittedName>
        <fullName evidence="2">Uncharacterized protein</fullName>
    </submittedName>
</protein>
<organism evidence="2 3">
    <name type="scientific">Cryptococcus floricola</name>
    <dbReference type="NCBI Taxonomy" id="2591691"/>
    <lineage>
        <taxon>Eukaryota</taxon>
        <taxon>Fungi</taxon>
        <taxon>Dikarya</taxon>
        <taxon>Basidiomycota</taxon>
        <taxon>Agaricomycotina</taxon>
        <taxon>Tremellomycetes</taxon>
        <taxon>Tremellales</taxon>
        <taxon>Cryptococcaceae</taxon>
        <taxon>Cryptococcus</taxon>
    </lineage>
</organism>
<name>A0A5D3AXC1_9TREE</name>
<gene>
    <name evidence="2" type="ORF">B9479_004820</name>
</gene>
<comment type="caution">
    <text evidence="2">The sequence shown here is derived from an EMBL/GenBank/DDBJ whole genome shotgun (WGS) entry which is preliminary data.</text>
</comment>
<sequence>MPHGTLKALSTSYVFFEPLARCILYRNLVVSGDPSLDVALPTLQNTHAGTIQPMDNLTPPRRPASTMHLRMRQVLALTISPPGVLDVCRRDVGESGVLDSETSGEPCVDRAVISVRLEGGETYEAAVEGVVSWMRAELEEGSIHARFPRGLQIQHPRFTDATSPSVQRILDMTILEYISQAPFTVTALSTHGSPEVCKSNTPDLPTSLLHLSNTSGDEMVRALTCRIRKCIADAGRRGGIRLSVGWMVPADNEVGVEDGARQRCEEDIGSGKGFEGPVGNIGCRLTTVHHHLKQRLDDRFVPPSILTFFWKAVVYFLCCLQLLTAFTSPTATRKGMNFENVSAVLRELKDNIGDDDEEKDGEATEGGG</sequence>
<dbReference type="AlphaFoldDB" id="A0A5D3AXC1"/>
<dbReference type="Proteomes" id="UP000322245">
    <property type="component" value="Unassembled WGS sequence"/>
</dbReference>
<reference evidence="2 3" key="1">
    <citation type="submission" date="2017-05" db="EMBL/GenBank/DDBJ databases">
        <title>The Genome Sequence of Tsuchiyaea wingfieldii DSM 27421.</title>
        <authorList>
            <person name="Cuomo C."/>
            <person name="Passer A."/>
            <person name="Billmyre B."/>
            <person name="Heitman J."/>
        </authorList>
    </citation>
    <scope>NUCLEOTIDE SEQUENCE [LARGE SCALE GENOMIC DNA]</scope>
    <source>
        <strain evidence="2 3">DSM 27421</strain>
    </source>
</reference>
<evidence type="ECO:0000256" key="1">
    <source>
        <dbReference type="SAM" id="MobiDB-lite"/>
    </source>
</evidence>